<comment type="caution">
    <text evidence="8">The sequence shown here is derived from an EMBL/GenBank/DDBJ whole genome shotgun (WGS) entry which is preliminary data.</text>
</comment>
<dbReference type="Gene3D" id="3.30.40.10">
    <property type="entry name" value="Zinc/RING finger domain, C3HC4 (zinc finger)"/>
    <property type="match status" value="1"/>
</dbReference>
<keyword evidence="4" id="KW-0862">Zinc</keyword>
<dbReference type="InterPro" id="IPR013083">
    <property type="entry name" value="Znf_RING/FYVE/PHD"/>
</dbReference>
<dbReference type="GO" id="GO:0035102">
    <property type="term" value="C:PRC1 complex"/>
    <property type="evidence" value="ECO:0007669"/>
    <property type="project" value="TreeGrafter"/>
</dbReference>
<dbReference type="PANTHER" id="PTHR10825:SF72">
    <property type="entry name" value="UBIQUITIN-LIKE DOMAIN-CONTAINING PROTEIN"/>
    <property type="match status" value="1"/>
</dbReference>
<feature type="domain" description="RING-type" evidence="7">
    <location>
        <begin position="20"/>
        <end position="59"/>
    </location>
</feature>
<organism evidence="8 9">
    <name type="scientific">Dreissena polymorpha</name>
    <name type="common">Zebra mussel</name>
    <name type="synonym">Mytilus polymorpha</name>
    <dbReference type="NCBI Taxonomy" id="45954"/>
    <lineage>
        <taxon>Eukaryota</taxon>
        <taxon>Metazoa</taxon>
        <taxon>Spiralia</taxon>
        <taxon>Lophotrochozoa</taxon>
        <taxon>Mollusca</taxon>
        <taxon>Bivalvia</taxon>
        <taxon>Autobranchia</taxon>
        <taxon>Heteroconchia</taxon>
        <taxon>Euheterodonta</taxon>
        <taxon>Imparidentia</taxon>
        <taxon>Neoheterodontei</taxon>
        <taxon>Myida</taxon>
        <taxon>Dreissenoidea</taxon>
        <taxon>Dreissenidae</taxon>
        <taxon>Dreissena</taxon>
    </lineage>
</organism>
<dbReference type="AlphaFoldDB" id="A0A9D3YE00"/>
<dbReference type="Pfam" id="PF13923">
    <property type="entry name" value="zf-C3HC4_2"/>
    <property type="match status" value="1"/>
</dbReference>
<evidence type="ECO:0000313" key="8">
    <source>
        <dbReference type="EMBL" id="KAH3698660.1"/>
    </source>
</evidence>
<keyword evidence="5" id="KW-0539">Nucleus</keyword>
<dbReference type="InterPro" id="IPR017907">
    <property type="entry name" value="Znf_RING_CS"/>
</dbReference>
<evidence type="ECO:0000256" key="2">
    <source>
        <dbReference type="ARBA" id="ARBA00022723"/>
    </source>
</evidence>
<dbReference type="PANTHER" id="PTHR10825">
    <property type="entry name" value="RING FINGER DOMAIN-CONTAINING, POLYCOMB GROUP COMPONENT"/>
    <property type="match status" value="1"/>
</dbReference>
<proteinExistence type="predicted"/>
<dbReference type="Gene3D" id="3.10.20.90">
    <property type="entry name" value="Phosphatidylinositol 3-kinase Catalytic Subunit, Chain A, domain 1"/>
    <property type="match status" value="1"/>
</dbReference>
<reference evidence="8" key="1">
    <citation type="journal article" date="2019" name="bioRxiv">
        <title>The Genome of the Zebra Mussel, Dreissena polymorpha: A Resource for Invasive Species Research.</title>
        <authorList>
            <person name="McCartney M.A."/>
            <person name="Auch B."/>
            <person name="Kono T."/>
            <person name="Mallez S."/>
            <person name="Zhang Y."/>
            <person name="Obille A."/>
            <person name="Becker A."/>
            <person name="Abrahante J.E."/>
            <person name="Garbe J."/>
            <person name="Badalamenti J.P."/>
            <person name="Herman A."/>
            <person name="Mangelson H."/>
            <person name="Liachko I."/>
            <person name="Sullivan S."/>
            <person name="Sone E.D."/>
            <person name="Koren S."/>
            <person name="Silverstein K.A.T."/>
            <person name="Beckman K.B."/>
            <person name="Gohl D.M."/>
        </authorList>
    </citation>
    <scope>NUCLEOTIDE SEQUENCE</scope>
    <source>
        <strain evidence="8">Duluth1</strain>
        <tissue evidence="8">Whole animal</tissue>
    </source>
</reference>
<dbReference type="FunFam" id="3.30.40.10:FF:000033">
    <property type="entry name" value="Polycomb group RING finger protein 3"/>
    <property type="match status" value="1"/>
</dbReference>
<keyword evidence="3 6" id="KW-0863">Zinc-finger</keyword>
<dbReference type="PROSITE" id="PS50089">
    <property type="entry name" value="ZF_RING_2"/>
    <property type="match status" value="1"/>
</dbReference>
<dbReference type="EMBL" id="JAIWYP010000016">
    <property type="protein sequence ID" value="KAH3698660.1"/>
    <property type="molecule type" value="Genomic_DNA"/>
</dbReference>
<dbReference type="GO" id="GO:1990841">
    <property type="term" value="F:promoter-specific chromatin binding"/>
    <property type="evidence" value="ECO:0007669"/>
    <property type="project" value="TreeGrafter"/>
</dbReference>
<dbReference type="Pfam" id="PF16207">
    <property type="entry name" value="RAWUL"/>
    <property type="match status" value="1"/>
</dbReference>
<dbReference type="SUPFAM" id="SSF57850">
    <property type="entry name" value="RING/U-box"/>
    <property type="match status" value="1"/>
</dbReference>
<evidence type="ECO:0000256" key="6">
    <source>
        <dbReference type="PROSITE-ProRule" id="PRU00175"/>
    </source>
</evidence>
<evidence type="ECO:0000256" key="1">
    <source>
        <dbReference type="ARBA" id="ARBA00004123"/>
    </source>
</evidence>
<dbReference type="SMART" id="SM00184">
    <property type="entry name" value="RING"/>
    <property type="match status" value="1"/>
</dbReference>
<dbReference type="GO" id="GO:0008270">
    <property type="term" value="F:zinc ion binding"/>
    <property type="evidence" value="ECO:0007669"/>
    <property type="project" value="UniProtKB-KW"/>
</dbReference>
<evidence type="ECO:0000313" key="9">
    <source>
        <dbReference type="Proteomes" id="UP000828390"/>
    </source>
</evidence>
<evidence type="ECO:0000256" key="3">
    <source>
        <dbReference type="ARBA" id="ARBA00022771"/>
    </source>
</evidence>
<dbReference type="InterPro" id="IPR001841">
    <property type="entry name" value="Znf_RING"/>
</dbReference>
<keyword evidence="9" id="KW-1185">Reference proteome</keyword>
<dbReference type="PROSITE" id="PS00518">
    <property type="entry name" value="ZF_RING_1"/>
    <property type="match status" value="1"/>
</dbReference>
<dbReference type="GO" id="GO:0000122">
    <property type="term" value="P:negative regulation of transcription by RNA polymerase II"/>
    <property type="evidence" value="ECO:0007669"/>
    <property type="project" value="TreeGrafter"/>
</dbReference>
<reference evidence="8" key="2">
    <citation type="submission" date="2020-11" db="EMBL/GenBank/DDBJ databases">
        <authorList>
            <person name="McCartney M.A."/>
            <person name="Auch B."/>
            <person name="Kono T."/>
            <person name="Mallez S."/>
            <person name="Becker A."/>
            <person name="Gohl D.M."/>
            <person name="Silverstein K.A.T."/>
            <person name="Koren S."/>
            <person name="Bechman K.B."/>
            <person name="Herman A."/>
            <person name="Abrahante J.E."/>
            <person name="Garbe J."/>
        </authorList>
    </citation>
    <scope>NUCLEOTIDE SEQUENCE</scope>
    <source>
        <strain evidence="8">Duluth1</strain>
        <tissue evidence="8">Whole animal</tissue>
    </source>
</reference>
<name>A0A9D3YE00_DREPO</name>
<keyword evidence="2" id="KW-0479">Metal-binding</keyword>
<evidence type="ECO:0000259" key="7">
    <source>
        <dbReference type="PROSITE" id="PS50089"/>
    </source>
</evidence>
<sequence length="215" mass="25081">MTECLHKKPNIAEISPHLICALCGGYLIDATTIVECLHSFCKTCIVRYLESSKYCPICEVLVHKTRPLQNIKLDHTLQDIVYKLVPGLFQNEMRRRREFYKDSPTIRSEKARQEQQRERYIFSAEEQFSVALEFCPQGRVRRTSGRTSRKKDNNTARERRYLLCPAGTTIAMLRKFIQLKFALGPDMQVDLVHAGGTLRDHYSLMDVAYIYSWKR</sequence>
<evidence type="ECO:0000256" key="4">
    <source>
        <dbReference type="ARBA" id="ARBA00022833"/>
    </source>
</evidence>
<gene>
    <name evidence="8" type="ORF">DPMN_086205</name>
</gene>
<dbReference type="Proteomes" id="UP000828390">
    <property type="component" value="Unassembled WGS sequence"/>
</dbReference>
<protein>
    <recommendedName>
        <fullName evidence="7">RING-type domain-containing protein</fullName>
    </recommendedName>
</protein>
<comment type="subcellular location">
    <subcellularLocation>
        <location evidence="1">Nucleus</location>
    </subcellularLocation>
</comment>
<dbReference type="InterPro" id="IPR032443">
    <property type="entry name" value="RAWUL"/>
</dbReference>
<feature type="non-terminal residue" evidence="8">
    <location>
        <position position="1"/>
    </location>
</feature>
<accession>A0A9D3YE00</accession>
<evidence type="ECO:0000256" key="5">
    <source>
        <dbReference type="ARBA" id="ARBA00023242"/>
    </source>
</evidence>